<evidence type="ECO:0000256" key="12">
    <source>
        <dbReference type="ARBA" id="ARBA00023027"/>
    </source>
</evidence>
<organism evidence="20">
    <name type="scientific">Xiphinema simile</name>
    <dbReference type="NCBI Taxonomy" id="286758"/>
    <lineage>
        <taxon>Eukaryota</taxon>
        <taxon>Metazoa</taxon>
        <taxon>Ecdysozoa</taxon>
        <taxon>Nematoda</taxon>
        <taxon>Enoplea</taxon>
        <taxon>Dorylaimia</taxon>
        <taxon>Dorylaimida</taxon>
        <taxon>Dorylaimina</taxon>
        <taxon>Longidoroidea</taxon>
        <taxon>Longidoridae</taxon>
        <taxon>Xiphinema</taxon>
    </lineage>
</organism>
<dbReference type="EMBL" id="JQ780343">
    <property type="protein sequence ID" value="AFJ93673.1"/>
    <property type="molecule type" value="Genomic_DNA"/>
</dbReference>
<dbReference type="PANTHER" id="PTHR43507:SF20">
    <property type="entry name" value="NADH-UBIQUINONE OXIDOREDUCTASE CHAIN 4"/>
    <property type="match status" value="1"/>
</dbReference>
<evidence type="ECO:0000256" key="9">
    <source>
        <dbReference type="ARBA" id="ARBA00022967"/>
    </source>
</evidence>
<gene>
    <name evidence="20" type="primary">nad4</name>
</gene>
<evidence type="ECO:0000256" key="7">
    <source>
        <dbReference type="ARBA" id="ARBA00022660"/>
    </source>
</evidence>
<keyword evidence="6" id="KW-0813">Transport</keyword>
<evidence type="ECO:0000256" key="16">
    <source>
        <dbReference type="ARBA" id="ARBA00031025"/>
    </source>
</evidence>
<feature type="non-terminal residue" evidence="20">
    <location>
        <position position="139"/>
    </location>
</feature>
<geneLocation type="mitochondrion" evidence="20"/>
<evidence type="ECO:0000256" key="8">
    <source>
        <dbReference type="ARBA" id="ARBA00022692"/>
    </source>
</evidence>
<dbReference type="GO" id="GO:0015990">
    <property type="term" value="P:electron transport coupled proton transport"/>
    <property type="evidence" value="ECO:0007669"/>
    <property type="project" value="TreeGrafter"/>
</dbReference>
<evidence type="ECO:0000256" key="18">
    <source>
        <dbReference type="SAM" id="Phobius"/>
    </source>
</evidence>
<keyword evidence="10" id="KW-0249">Electron transport</keyword>
<evidence type="ECO:0000256" key="14">
    <source>
        <dbReference type="ARBA" id="ARBA00023128"/>
    </source>
</evidence>
<evidence type="ECO:0000256" key="2">
    <source>
        <dbReference type="ARBA" id="ARBA00004225"/>
    </source>
</evidence>
<protein>
    <recommendedName>
        <fullName evidence="5">NADH-ubiquinone oxidoreductase chain 4</fullName>
        <ecNumber evidence="4">7.1.1.2</ecNumber>
    </recommendedName>
    <alternativeName>
        <fullName evidence="16">NADH dehydrogenase subunit 4</fullName>
    </alternativeName>
</protein>
<evidence type="ECO:0000256" key="11">
    <source>
        <dbReference type="ARBA" id="ARBA00022989"/>
    </source>
</evidence>
<evidence type="ECO:0000313" key="20">
    <source>
        <dbReference type="EMBL" id="AFJ93673.1"/>
    </source>
</evidence>
<keyword evidence="13" id="KW-0830">Ubiquinone</keyword>
<comment type="subcellular location">
    <subcellularLocation>
        <location evidence="2">Mitochondrion membrane</location>
        <topology evidence="2">Multi-pass membrane protein</topology>
    </subcellularLocation>
</comment>
<feature type="transmembrane region" description="Helical" evidence="18">
    <location>
        <begin position="117"/>
        <end position="134"/>
    </location>
</feature>
<sequence length="139" mass="15014">LILASLLLKLGVYGLFRFLTLFSFKLLSDFWVIGALLSGMLTILQSDLKKLVAYSSVTHMTFLAVAVFSGSSSAIFVVSLVSLAHGWASGSMFFLSGSLSHKTFSRLGFLTHSESKVLWMLLLAGGLLISNASMPPIHL</sequence>
<dbReference type="GO" id="GO:0048039">
    <property type="term" value="F:ubiquinone binding"/>
    <property type="evidence" value="ECO:0007669"/>
    <property type="project" value="TreeGrafter"/>
</dbReference>
<evidence type="ECO:0000256" key="1">
    <source>
        <dbReference type="ARBA" id="ARBA00003257"/>
    </source>
</evidence>
<accession>M9NKR5</accession>
<dbReference type="GO" id="GO:0008137">
    <property type="term" value="F:NADH dehydrogenase (ubiquinone) activity"/>
    <property type="evidence" value="ECO:0007669"/>
    <property type="project" value="UniProtKB-EC"/>
</dbReference>
<evidence type="ECO:0000256" key="4">
    <source>
        <dbReference type="ARBA" id="ARBA00012944"/>
    </source>
</evidence>
<evidence type="ECO:0000259" key="19">
    <source>
        <dbReference type="Pfam" id="PF00361"/>
    </source>
</evidence>
<keyword evidence="7" id="KW-0679">Respiratory chain</keyword>
<dbReference type="GO" id="GO:0031966">
    <property type="term" value="C:mitochondrial membrane"/>
    <property type="evidence" value="ECO:0007669"/>
    <property type="project" value="UniProtKB-SubCell"/>
</dbReference>
<comment type="similarity">
    <text evidence="3">Belongs to the complex I subunit 4 family.</text>
</comment>
<evidence type="ECO:0000256" key="3">
    <source>
        <dbReference type="ARBA" id="ARBA00009025"/>
    </source>
</evidence>
<dbReference type="InterPro" id="IPR003918">
    <property type="entry name" value="NADH_UbQ_OxRdtase"/>
</dbReference>
<evidence type="ECO:0000256" key="5">
    <source>
        <dbReference type="ARBA" id="ARBA00021006"/>
    </source>
</evidence>
<reference evidence="20" key="1">
    <citation type="journal article" date="2013" name="Eur. J. Plant Pathol.">
        <title>Nicotinamide dehydrogenase subunit 4 analysis of Xiphinema diversicaudatum and Xiphinema simile (Nematoda: Longidoridae).</title>
        <authorList>
            <person name="Kumari S."/>
            <person name="Di Cesare A."/>
        </authorList>
    </citation>
    <scope>NUCLEOTIDE SEQUENCE</scope>
    <source>
        <strain evidence="20">SC</strain>
    </source>
</reference>
<dbReference type="AlphaFoldDB" id="M9NKR5"/>
<keyword evidence="8 18" id="KW-0812">Transmembrane</keyword>
<dbReference type="GO" id="GO:0042773">
    <property type="term" value="P:ATP synthesis coupled electron transport"/>
    <property type="evidence" value="ECO:0007669"/>
    <property type="project" value="InterPro"/>
</dbReference>
<evidence type="ECO:0000256" key="13">
    <source>
        <dbReference type="ARBA" id="ARBA00023075"/>
    </source>
</evidence>
<comment type="function">
    <text evidence="1">Core subunit of the mitochondrial membrane respiratory chain NADH dehydrogenase (Complex I) that is believed to belong to the minimal assembly required for catalysis. Complex I functions in the transfer of electrons from NADH to the respiratory chain. The immediate electron acceptor for the enzyme is believed to be ubiquinone.</text>
</comment>
<dbReference type="Pfam" id="PF00361">
    <property type="entry name" value="Proton_antipo_M"/>
    <property type="match status" value="1"/>
</dbReference>
<keyword evidence="9" id="KW-1278">Translocase</keyword>
<keyword evidence="14 20" id="KW-0496">Mitochondrion</keyword>
<keyword evidence="12" id="KW-0520">NAD</keyword>
<dbReference type="EC" id="7.1.1.2" evidence="4"/>
<dbReference type="GO" id="GO:0003954">
    <property type="term" value="F:NADH dehydrogenase activity"/>
    <property type="evidence" value="ECO:0007669"/>
    <property type="project" value="TreeGrafter"/>
</dbReference>
<keyword evidence="11 18" id="KW-1133">Transmembrane helix</keyword>
<keyword evidence="15 18" id="KW-0472">Membrane</keyword>
<name>M9NKR5_9BILA</name>
<feature type="non-terminal residue" evidence="20">
    <location>
        <position position="1"/>
    </location>
</feature>
<feature type="domain" description="NADH:quinone oxidoreductase/Mrp antiporter transmembrane" evidence="19">
    <location>
        <begin position="2"/>
        <end position="136"/>
    </location>
</feature>
<dbReference type="InterPro" id="IPR001750">
    <property type="entry name" value="ND/Mrp_TM"/>
</dbReference>
<evidence type="ECO:0000256" key="17">
    <source>
        <dbReference type="ARBA" id="ARBA00049551"/>
    </source>
</evidence>
<evidence type="ECO:0000256" key="10">
    <source>
        <dbReference type="ARBA" id="ARBA00022982"/>
    </source>
</evidence>
<evidence type="ECO:0000256" key="6">
    <source>
        <dbReference type="ARBA" id="ARBA00022448"/>
    </source>
</evidence>
<feature type="transmembrane region" description="Helical" evidence="18">
    <location>
        <begin position="20"/>
        <end position="44"/>
    </location>
</feature>
<dbReference type="PANTHER" id="PTHR43507">
    <property type="entry name" value="NADH-UBIQUINONE OXIDOREDUCTASE CHAIN 4"/>
    <property type="match status" value="1"/>
</dbReference>
<evidence type="ECO:0000256" key="15">
    <source>
        <dbReference type="ARBA" id="ARBA00023136"/>
    </source>
</evidence>
<proteinExistence type="inferred from homology"/>
<comment type="catalytic activity">
    <reaction evidence="17">
        <text>a ubiquinone + NADH + 5 H(+)(in) = a ubiquinol + NAD(+) + 4 H(+)(out)</text>
        <dbReference type="Rhea" id="RHEA:29091"/>
        <dbReference type="Rhea" id="RHEA-COMP:9565"/>
        <dbReference type="Rhea" id="RHEA-COMP:9566"/>
        <dbReference type="ChEBI" id="CHEBI:15378"/>
        <dbReference type="ChEBI" id="CHEBI:16389"/>
        <dbReference type="ChEBI" id="CHEBI:17976"/>
        <dbReference type="ChEBI" id="CHEBI:57540"/>
        <dbReference type="ChEBI" id="CHEBI:57945"/>
        <dbReference type="EC" id="7.1.1.2"/>
    </reaction>
</comment>